<dbReference type="Proteomes" id="UP000238954">
    <property type="component" value="Chromosome"/>
</dbReference>
<dbReference type="InterPro" id="IPR036328">
    <property type="entry name" value="MliC_sf"/>
</dbReference>
<evidence type="ECO:0000256" key="5">
    <source>
        <dbReference type="SAM" id="SignalP"/>
    </source>
</evidence>
<evidence type="ECO:0000313" key="7">
    <source>
        <dbReference type="EMBL" id="PQM28714.1"/>
    </source>
</evidence>
<dbReference type="EMBL" id="PHFW01000002">
    <property type="protein sequence ID" value="PQM28714.1"/>
    <property type="molecule type" value="Genomic_DNA"/>
</dbReference>
<comment type="caution">
    <text evidence="7">The sequence shown here is derived from an EMBL/GenBank/DDBJ whole genome shotgun (WGS) entry which is preliminary data.</text>
</comment>
<keyword evidence="1 5" id="KW-0732">Signal</keyword>
<dbReference type="Pfam" id="PF09864">
    <property type="entry name" value="MliC"/>
    <property type="match status" value="1"/>
</dbReference>
<evidence type="ECO:0000256" key="3">
    <source>
        <dbReference type="ARBA" id="ARBA00023139"/>
    </source>
</evidence>
<gene>
    <name evidence="7" type="ORF">CVO77_09795</name>
</gene>
<keyword evidence="8" id="KW-1185">Reference proteome</keyword>
<name>A0A2S8B8H1_9SPHN</name>
<dbReference type="Gene3D" id="2.40.128.200">
    <property type="match status" value="1"/>
</dbReference>
<dbReference type="InterPro" id="IPR018660">
    <property type="entry name" value="MliC"/>
</dbReference>
<feature type="signal peptide" evidence="5">
    <location>
        <begin position="1"/>
        <end position="21"/>
    </location>
</feature>
<keyword evidence="4" id="KW-0449">Lipoprotein</keyword>
<reference evidence="8" key="1">
    <citation type="submission" date="2017-11" db="EMBL/GenBank/DDBJ databases">
        <title>The complete genome sequence of Sphingopyxis pomeranensis sp. nov. strain WS5A3p.</title>
        <authorList>
            <person name="Kaminski M.A."/>
        </authorList>
    </citation>
    <scope>NUCLEOTIDE SEQUENCE [LARGE SCALE GENOMIC DNA]</scope>
    <source>
        <strain evidence="8">WS5A3p</strain>
    </source>
</reference>
<sequence length="106" mass="11438">MQEAMKIGAASLLALALTACASTPPRTGSSYQCDRGTKLTVNYLPNAAIVRVNRGRTMTLQATPANRGQIYENRTGARLARNGNMVTWNTAQRSAPETCRPVMTPL</sequence>
<evidence type="ECO:0000313" key="8">
    <source>
        <dbReference type="Proteomes" id="UP000238954"/>
    </source>
</evidence>
<keyword evidence="2" id="KW-0472">Membrane</keyword>
<evidence type="ECO:0000256" key="4">
    <source>
        <dbReference type="ARBA" id="ARBA00023288"/>
    </source>
</evidence>
<evidence type="ECO:0000256" key="1">
    <source>
        <dbReference type="ARBA" id="ARBA00022729"/>
    </source>
</evidence>
<keyword evidence="3" id="KW-0564">Palmitate</keyword>
<feature type="chain" id="PRO_5015562159" description="C-type lysozyme inhibitor domain-containing protein" evidence="5">
    <location>
        <begin position="22"/>
        <end position="106"/>
    </location>
</feature>
<accession>A0A2S8B8H1</accession>
<evidence type="ECO:0000259" key="6">
    <source>
        <dbReference type="Pfam" id="PF09864"/>
    </source>
</evidence>
<organism evidence="7 8">
    <name type="scientific">Sphingopyxis lindanitolerans</name>
    <dbReference type="NCBI Taxonomy" id="2054227"/>
    <lineage>
        <taxon>Bacteria</taxon>
        <taxon>Pseudomonadati</taxon>
        <taxon>Pseudomonadota</taxon>
        <taxon>Alphaproteobacteria</taxon>
        <taxon>Sphingomonadales</taxon>
        <taxon>Sphingomonadaceae</taxon>
        <taxon>Sphingopyxis</taxon>
    </lineage>
</organism>
<dbReference type="AlphaFoldDB" id="A0A2S8B8H1"/>
<feature type="domain" description="C-type lysozyme inhibitor" evidence="6">
    <location>
        <begin position="31"/>
        <end position="95"/>
    </location>
</feature>
<evidence type="ECO:0000256" key="2">
    <source>
        <dbReference type="ARBA" id="ARBA00023136"/>
    </source>
</evidence>
<dbReference type="PROSITE" id="PS51257">
    <property type="entry name" value="PROKAR_LIPOPROTEIN"/>
    <property type="match status" value="1"/>
</dbReference>
<dbReference type="OrthoDB" id="7391794at2"/>
<dbReference type="RefSeq" id="WP_105998881.1">
    <property type="nucleotide sequence ID" value="NZ_CM009578.1"/>
</dbReference>
<protein>
    <recommendedName>
        <fullName evidence="6">C-type lysozyme inhibitor domain-containing protein</fullName>
    </recommendedName>
</protein>
<proteinExistence type="predicted"/>